<dbReference type="InterPro" id="IPR001138">
    <property type="entry name" value="Zn2Cys6_DnaBD"/>
</dbReference>
<dbReference type="GO" id="GO:0000981">
    <property type="term" value="F:DNA-binding transcription factor activity, RNA polymerase II-specific"/>
    <property type="evidence" value="ECO:0007669"/>
    <property type="project" value="InterPro"/>
</dbReference>
<evidence type="ECO:0000256" key="3">
    <source>
        <dbReference type="ARBA" id="ARBA00023015"/>
    </source>
</evidence>
<dbReference type="GO" id="GO:0005634">
    <property type="term" value="C:nucleus"/>
    <property type="evidence" value="ECO:0007669"/>
    <property type="project" value="UniProtKB-SubCell"/>
</dbReference>
<dbReference type="PANTHER" id="PTHR47338:SF29">
    <property type="entry name" value="ZN(2)-C6 FUNGAL-TYPE DOMAIN-CONTAINING PROTEIN"/>
    <property type="match status" value="1"/>
</dbReference>
<accession>A0A067M5V6</accession>
<dbReference type="OrthoDB" id="2309723at2759"/>
<gene>
    <name evidence="7" type="ORF">BOTBODRAFT_149288</name>
</gene>
<organism evidence="7 8">
    <name type="scientific">Botryobasidium botryosum (strain FD-172 SS1)</name>
    <dbReference type="NCBI Taxonomy" id="930990"/>
    <lineage>
        <taxon>Eukaryota</taxon>
        <taxon>Fungi</taxon>
        <taxon>Dikarya</taxon>
        <taxon>Basidiomycota</taxon>
        <taxon>Agaricomycotina</taxon>
        <taxon>Agaricomycetes</taxon>
        <taxon>Cantharellales</taxon>
        <taxon>Botryobasidiaceae</taxon>
        <taxon>Botryobasidium</taxon>
    </lineage>
</organism>
<protein>
    <recommendedName>
        <fullName evidence="6">Zn(2)-C6 fungal-type domain-containing protein</fullName>
    </recommendedName>
</protein>
<dbReference type="EMBL" id="KL198111">
    <property type="protein sequence ID" value="KDQ07247.1"/>
    <property type="molecule type" value="Genomic_DNA"/>
</dbReference>
<dbReference type="PROSITE" id="PS00463">
    <property type="entry name" value="ZN2_CY6_FUNGAL_1"/>
    <property type="match status" value="1"/>
</dbReference>
<reference evidence="8" key="1">
    <citation type="journal article" date="2014" name="Proc. Natl. Acad. Sci. U.S.A.">
        <title>Extensive sampling of basidiomycete genomes demonstrates inadequacy of the white-rot/brown-rot paradigm for wood decay fungi.</title>
        <authorList>
            <person name="Riley R."/>
            <person name="Salamov A.A."/>
            <person name="Brown D.W."/>
            <person name="Nagy L.G."/>
            <person name="Floudas D."/>
            <person name="Held B.W."/>
            <person name="Levasseur A."/>
            <person name="Lombard V."/>
            <person name="Morin E."/>
            <person name="Otillar R."/>
            <person name="Lindquist E.A."/>
            <person name="Sun H."/>
            <person name="LaButti K.M."/>
            <person name="Schmutz J."/>
            <person name="Jabbour D."/>
            <person name="Luo H."/>
            <person name="Baker S.E."/>
            <person name="Pisabarro A.G."/>
            <person name="Walton J.D."/>
            <person name="Blanchette R.A."/>
            <person name="Henrissat B."/>
            <person name="Martin F."/>
            <person name="Cullen D."/>
            <person name="Hibbett D.S."/>
            <person name="Grigoriev I.V."/>
        </authorList>
    </citation>
    <scope>NUCLEOTIDE SEQUENCE [LARGE SCALE GENOMIC DNA]</scope>
    <source>
        <strain evidence="8">FD-172 SS1</strain>
    </source>
</reference>
<name>A0A067M5V6_BOTB1</name>
<dbReference type="STRING" id="930990.A0A067M5V6"/>
<dbReference type="InterPro" id="IPR036864">
    <property type="entry name" value="Zn2-C6_fun-type_DNA-bd_sf"/>
</dbReference>
<keyword evidence="2" id="KW-0479">Metal-binding</keyword>
<sequence>MLERGQACTLCRRRKQRCDAVKPVCGPCTRSRGPINCVYTTDRQEVLERRIIELESNIALELAHQAGLSNANYMILPPGVSLSPSAPTAPPPNAVAAGYRFNNHVLLPEFASQPDHSLSPCTFPTLPLGNPDLMAREEVPHFVKSHLIDLFIRFRWRHSLEFNTRRLLDSLNASPSATNAVHPALVDAMMLSGCLYAEEGPRRYERLLVSRLRKGLEQSVAHADRLFDCIRALALFGCYLEGRSRCAIFFLFKGSAWFNPGTDYRSLEARYYISGSMALSIACGLHTIQSLDLHASASTSLLNPAADLVELGDRINTFWTLFGLDRLASLRDGGAGCRPTDDQISTVWPCPSERYENAHALSQEYSTVKSLYSSLGHVAWDINEHPISLRAKGLALLGRASALVARSNAPSSTHTTPPRLEVAASNEFRDEFTQQDGSSDLEGVRATLVTAITAAHGALIQIYEVPIDVDHSSALERQWNACQRVMAVLTEVGQLPLQYIPLALSSTLKPAYDFLAREVNLQVHEQRALDIQMKIDVLSRIIDHVERGPVPFVPVRADT</sequence>
<feature type="domain" description="Zn(2)-C6 fungal-type" evidence="6">
    <location>
        <begin position="7"/>
        <end position="39"/>
    </location>
</feature>
<dbReference type="InterPro" id="IPR050815">
    <property type="entry name" value="TF_fung"/>
</dbReference>
<dbReference type="PROSITE" id="PS50048">
    <property type="entry name" value="ZN2_CY6_FUNGAL_2"/>
    <property type="match status" value="1"/>
</dbReference>
<dbReference type="InParanoid" id="A0A067M5V6"/>
<proteinExistence type="predicted"/>
<comment type="subcellular location">
    <subcellularLocation>
        <location evidence="1">Nucleus</location>
    </subcellularLocation>
</comment>
<dbReference type="Gene3D" id="4.10.240.10">
    <property type="entry name" value="Zn(2)-C6 fungal-type DNA-binding domain"/>
    <property type="match status" value="1"/>
</dbReference>
<dbReference type="GO" id="GO:0008270">
    <property type="term" value="F:zinc ion binding"/>
    <property type="evidence" value="ECO:0007669"/>
    <property type="project" value="InterPro"/>
</dbReference>
<evidence type="ECO:0000313" key="8">
    <source>
        <dbReference type="Proteomes" id="UP000027195"/>
    </source>
</evidence>
<dbReference type="HOGENOM" id="CLU_022337_0_1_1"/>
<evidence type="ECO:0000256" key="1">
    <source>
        <dbReference type="ARBA" id="ARBA00004123"/>
    </source>
</evidence>
<evidence type="ECO:0000256" key="4">
    <source>
        <dbReference type="ARBA" id="ARBA00023163"/>
    </source>
</evidence>
<keyword evidence="5" id="KW-0539">Nucleus</keyword>
<keyword evidence="3" id="KW-0805">Transcription regulation</keyword>
<keyword evidence="8" id="KW-1185">Reference proteome</keyword>
<dbReference type="PANTHER" id="PTHR47338">
    <property type="entry name" value="ZN(II)2CYS6 TRANSCRIPTION FACTOR (EUROFUNG)-RELATED"/>
    <property type="match status" value="1"/>
</dbReference>
<dbReference type="AlphaFoldDB" id="A0A067M5V6"/>
<evidence type="ECO:0000259" key="6">
    <source>
        <dbReference type="PROSITE" id="PS50048"/>
    </source>
</evidence>
<evidence type="ECO:0000256" key="5">
    <source>
        <dbReference type="ARBA" id="ARBA00023242"/>
    </source>
</evidence>
<keyword evidence="4" id="KW-0804">Transcription</keyword>
<dbReference type="Pfam" id="PF00172">
    <property type="entry name" value="Zn_clus"/>
    <property type="match status" value="1"/>
</dbReference>
<evidence type="ECO:0000256" key="2">
    <source>
        <dbReference type="ARBA" id="ARBA00022723"/>
    </source>
</evidence>
<dbReference type="CDD" id="cd12148">
    <property type="entry name" value="fungal_TF_MHR"/>
    <property type="match status" value="1"/>
</dbReference>
<dbReference type="SUPFAM" id="SSF57701">
    <property type="entry name" value="Zn2/Cys6 DNA-binding domain"/>
    <property type="match status" value="1"/>
</dbReference>
<dbReference type="SMART" id="SM00066">
    <property type="entry name" value="GAL4"/>
    <property type="match status" value="1"/>
</dbReference>
<dbReference type="CDD" id="cd00067">
    <property type="entry name" value="GAL4"/>
    <property type="match status" value="1"/>
</dbReference>
<dbReference type="Proteomes" id="UP000027195">
    <property type="component" value="Unassembled WGS sequence"/>
</dbReference>
<evidence type="ECO:0000313" key="7">
    <source>
        <dbReference type="EMBL" id="KDQ07247.1"/>
    </source>
</evidence>